<evidence type="ECO:0000313" key="3">
    <source>
        <dbReference type="EMBL" id="KAF2398380.1"/>
    </source>
</evidence>
<evidence type="ECO:0000313" key="4">
    <source>
        <dbReference type="Proteomes" id="UP000799640"/>
    </source>
</evidence>
<reference evidence="3" key="1">
    <citation type="journal article" date="2020" name="Stud. Mycol.">
        <title>101 Dothideomycetes genomes: a test case for predicting lifestyles and emergence of pathogens.</title>
        <authorList>
            <person name="Haridas S."/>
            <person name="Albert R."/>
            <person name="Binder M."/>
            <person name="Bloem J."/>
            <person name="Labutti K."/>
            <person name="Salamov A."/>
            <person name="Andreopoulos B."/>
            <person name="Baker S."/>
            <person name="Barry K."/>
            <person name="Bills G."/>
            <person name="Bluhm B."/>
            <person name="Cannon C."/>
            <person name="Castanera R."/>
            <person name="Culley D."/>
            <person name="Daum C."/>
            <person name="Ezra D."/>
            <person name="Gonzalez J."/>
            <person name="Henrissat B."/>
            <person name="Kuo A."/>
            <person name="Liang C."/>
            <person name="Lipzen A."/>
            <person name="Lutzoni F."/>
            <person name="Magnuson J."/>
            <person name="Mondo S."/>
            <person name="Nolan M."/>
            <person name="Ohm R."/>
            <person name="Pangilinan J."/>
            <person name="Park H.-J."/>
            <person name="Ramirez L."/>
            <person name="Alfaro M."/>
            <person name="Sun H."/>
            <person name="Tritt A."/>
            <person name="Yoshinaga Y."/>
            <person name="Zwiers L.-H."/>
            <person name="Turgeon B."/>
            <person name="Goodwin S."/>
            <person name="Spatafora J."/>
            <person name="Crous P."/>
            <person name="Grigoriev I."/>
        </authorList>
    </citation>
    <scope>NUCLEOTIDE SEQUENCE</scope>
    <source>
        <strain evidence="3">CBS 262.69</strain>
    </source>
</reference>
<evidence type="ECO:0000256" key="1">
    <source>
        <dbReference type="SAM" id="MobiDB-lite"/>
    </source>
</evidence>
<keyword evidence="4" id="KW-1185">Reference proteome</keyword>
<feature type="compositionally biased region" description="Polar residues" evidence="1">
    <location>
        <begin position="44"/>
        <end position="53"/>
    </location>
</feature>
<organism evidence="3 4">
    <name type="scientific">Trichodelitschia bisporula</name>
    <dbReference type="NCBI Taxonomy" id="703511"/>
    <lineage>
        <taxon>Eukaryota</taxon>
        <taxon>Fungi</taxon>
        <taxon>Dikarya</taxon>
        <taxon>Ascomycota</taxon>
        <taxon>Pezizomycotina</taxon>
        <taxon>Dothideomycetes</taxon>
        <taxon>Dothideomycetes incertae sedis</taxon>
        <taxon>Phaeotrichales</taxon>
        <taxon>Phaeotrichaceae</taxon>
        <taxon>Trichodelitschia</taxon>
    </lineage>
</organism>
<evidence type="ECO:0000256" key="2">
    <source>
        <dbReference type="SAM" id="SignalP"/>
    </source>
</evidence>
<feature type="compositionally biased region" description="Polar residues" evidence="1">
    <location>
        <begin position="74"/>
        <end position="85"/>
    </location>
</feature>
<proteinExistence type="predicted"/>
<evidence type="ECO:0008006" key="5">
    <source>
        <dbReference type="Google" id="ProtNLM"/>
    </source>
</evidence>
<keyword evidence="2" id="KW-0732">Signal</keyword>
<protein>
    <recommendedName>
        <fullName evidence="5">REJ domain-containing protein</fullName>
    </recommendedName>
</protein>
<dbReference type="Proteomes" id="UP000799640">
    <property type="component" value="Unassembled WGS sequence"/>
</dbReference>
<accession>A0A6G1HQT4</accession>
<name>A0A6G1HQT4_9PEZI</name>
<feature type="region of interest" description="Disordered" evidence="1">
    <location>
        <begin position="120"/>
        <end position="142"/>
    </location>
</feature>
<gene>
    <name evidence="3" type="ORF">EJ06DRAFT_105535</name>
</gene>
<feature type="chain" id="PRO_5026220790" description="REJ domain-containing protein" evidence="2">
    <location>
        <begin position="30"/>
        <end position="142"/>
    </location>
</feature>
<dbReference type="AlphaFoldDB" id="A0A6G1HQT4"/>
<feature type="signal peptide" evidence="2">
    <location>
        <begin position="1"/>
        <end position="29"/>
    </location>
</feature>
<feature type="compositionally biased region" description="Low complexity" evidence="1">
    <location>
        <begin position="32"/>
        <end position="43"/>
    </location>
</feature>
<feature type="region of interest" description="Disordered" evidence="1">
    <location>
        <begin position="32"/>
        <end position="92"/>
    </location>
</feature>
<sequence length="142" mass="15270">MHVPSASLRLLRLPVSLPLFLSSISSASSSSSSSPSHCSPHFPQLNQHPTTRSPPHHGQLRCKAAVATRPAPVTRQQPLRGSSTAHEQRSTAHAAISTALSYVHSPPSSLPCADAACLHASKRDNRHTPPNINEQRSKTSRR</sequence>
<dbReference type="EMBL" id="ML996700">
    <property type="protein sequence ID" value="KAF2398380.1"/>
    <property type="molecule type" value="Genomic_DNA"/>
</dbReference>